<dbReference type="Gene3D" id="2.40.128.520">
    <property type="match status" value="1"/>
</dbReference>
<dbReference type="Pfam" id="PF09917">
    <property type="entry name" value="DUF2147"/>
    <property type="match status" value="1"/>
</dbReference>
<evidence type="ECO:0000259" key="2">
    <source>
        <dbReference type="Pfam" id="PF09917"/>
    </source>
</evidence>
<feature type="signal peptide" evidence="1">
    <location>
        <begin position="1"/>
        <end position="19"/>
    </location>
</feature>
<evidence type="ECO:0000256" key="1">
    <source>
        <dbReference type="SAM" id="SignalP"/>
    </source>
</evidence>
<dbReference type="RefSeq" id="WP_306678616.1">
    <property type="nucleotide sequence ID" value="NZ_JAVDBT010000001.1"/>
</dbReference>
<evidence type="ECO:0000313" key="4">
    <source>
        <dbReference type="Proteomes" id="UP001239680"/>
    </source>
</evidence>
<dbReference type="EMBL" id="JAVDBT010000001">
    <property type="protein sequence ID" value="MDQ2065004.1"/>
    <property type="molecule type" value="Genomic_DNA"/>
</dbReference>
<name>A0ABU0VTG0_9RHOB</name>
<dbReference type="Proteomes" id="UP001239680">
    <property type="component" value="Unassembled WGS sequence"/>
</dbReference>
<protein>
    <submittedName>
        <fullName evidence="3">DUF2147 domain-containing protein</fullName>
    </submittedName>
</protein>
<proteinExistence type="predicted"/>
<keyword evidence="4" id="KW-1185">Reference proteome</keyword>
<accession>A0ABU0VTG0</accession>
<keyword evidence="1" id="KW-0732">Signal</keyword>
<gene>
    <name evidence="3" type="ORF">Q9295_01340</name>
</gene>
<dbReference type="PANTHER" id="PTHR36919:SF2">
    <property type="entry name" value="BLL6627 PROTEIN"/>
    <property type="match status" value="1"/>
</dbReference>
<feature type="domain" description="DUF2147" evidence="2">
    <location>
        <begin position="24"/>
        <end position="126"/>
    </location>
</feature>
<sequence length="128" mass="13336">MKILALAASLTFCASFAAADPLEGVWQTEVDDGAFAHVTIKPCGAALCGTITQTYKADGSTYASDNKGKQIVTDMAAQGGGNYEGSVFRPSNGKTYYGTIALSGDKLRLSGCVMGGLICAKQNWARVK</sequence>
<dbReference type="PANTHER" id="PTHR36919">
    <property type="entry name" value="BLR1215 PROTEIN"/>
    <property type="match status" value="1"/>
</dbReference>
<reference evidence="3 4" key="1">
    <citation type="submission" date="2023-08" db="EMBL/GenBank/DDBJ databases">
        <title>Characterization of two Paracoccaceae strains isolated from Phycosphere and proposal of Xinfangfangia lacusdiani sp. nov.</title>
        <authorList>
            <person name="Deng Y."/>
            <person name="Zhang Y.Q."/>
        </authorList>
    </citation>
    <scope>NUCLEOTIDE SEQUENCE [LARGE SCALE GENOMIC DNA]</scope>
    <source>
        <strain evidence="3 4">CPCC 101601</strain>
    </source>
</reference>
<evidence type="ECO:0000313" key="3">
    <source>
        <dbReference type="EMBL" id="MDQ2065004.1"/>
    </source>
</evidence>
<feature type="chain" id="PRO_5046352878" evidence="1">
    <location>
        <begin position="20"/>
        <end position="128"/>
    </location>
</feature>
<organism evidence="3 4">
    <name type="scientific">Pseudogemmobacter lacusdianii</name>
    <dbReference type="NCBI Taxonomy" id="3069608"/>
    <lineage>
        <taxon>Bacteria</taxon>
        <taxon>Pseudomonadati</taxon>
        <taxon>Pseudomonadota</taxon>
        <taxon>Alphaproteobacteria</taxon>
        <taxon>Rhodobacterales</taxon>
        <taxon>Paracoccaceae</taxon>
        <taxon>Pseudogemmobacter</taxon>
    </lineage>
</organism>
<dbReference type="InterPro" id="IPR019223">
    <property type="entry name" value="DUF2147"/>
</dbReference>
<comment type="caution">
    <text evidence="3">The sequence shown here is derived from an EMBL/GenBank/DDBJ whole genome shotgun (WGS) entry which is preliminary data.</text>
</comment>